<evidence type="ECO:0000256" key="1">
    <source>
        <dbReference type="SAM" id="MobiDB-lite"/>
    </source>
</evidence>
<dbReference type="EMBL" id="HF935459">
    <property type="protein sequence ID" value="CCX30616.1"/>
    <property type="molecule type" value="Genomic_DNA"/>
</dbReference>
<keyword evidence="3" id="KW-1185">Reference proteome</keyword>
<dbReference type="OrthoDB" id="2563155at2759"/>
<name>U4LT74_PYROM</name>
<dbReference type="Proteomes" id="UP000018144">
    <property type="component" value="Unassembled WGS sequence"/>
</dbReference>
<gene>
    <name evidence="2" type="ORF">PCON_08953</name>
</gene>
<organism evidence="2 3">
    <name type="scientific">Pyronema omphalodes (strain CBS 100304)</name>
    <name type="common">Pyronema confluens</name>
    <dbReference type="NCBI Taxonomy" id="1076935"/>
    <lineage>
        <taxon>Eukaryota</taxon>
        <taxon>Fungi</taxon>
        <taxon>Dikarya</taxon>
        <taxon>Ascomycota</taxon>
        <taxon>Pezizomycotina</taxon>
        <taxon>Pezizomycetes</taxon>
        <taxon>Pezizales</taxon>
        <taxon>Pyronemataceae</taxon>
        <taxon>Pyronema</taxon>
    </lineage>
</organism>
<dbReference type="AlphaFoldDB" id="U4LT74"/>
<evidence type="ECO:0000313" key="3">
    <source>
        <dbReference type="Proteomes" id="UP000018144"/>
    </source>
</evidence>
<reference evidence="2 3" key="1">
    <citation type="journal article" date="2013" name="PLoS Genet.">
        <title>The genome and development-dependent transcriptomes of Pyronema confluens: a window into fungal evolution.</title>
        <authorList>
            <person name="Traeger S."/>
            <person name="Altegoer F."/>
            <person name="Freitag M."/>
            <person name="Gabaldon T."/>
            <person name="Kempken F."/>
            <person name="Kumar A."/>
            <person name="Marcet-Houben M."/>
            <person name="Poggeler S."/>
            <person name="Stajich J.E."/>
            <person name="Nowrousian M."/>
        </authorList>
    </citation>
    <scope>NUCLEOTIDE SEQUENCE [LARGE SCALE GENOMIC DNA]</scope>
    <source>
        <strain evidence="3">CBS 100304</strain>
        <tissue evidence="2">Vegetative mycelium</tissue>
    </source>
</reference>
<protein>
    <submittedName>
        <fullName evidence="2">Uncharacterized protein</fullName>
    </submittedName>
</protein>
<accession>U4LT74</accession>
<feature type="compositionally biased region" description="Low complexity" evidence="1">
    <location>
        <begin position="139"/>
        <end position="154"/>
    </location>
</feature>
<feature type="region of interest" description="Disordered" evidence="1">
    <location>
        <begin position="233"/>
        <end position="257"/>
    </location>
</feature>
<sequence>MSLTTITLRNGNILEPSDEILPGKLAVYELLDDTENRIFTGTFYLITDSPEHGDNYVVTHEGGNAWLRRAELDGSSEVIVGNLDRTHLPQLPLPGTVDRYLVPEIIDAVPDEEQDGDKREERDINTAIHGPYDTHTLQPSPLSAGNLPASAAAGADDDVPVDIPRSADPFLAASPSAEPDGLYATHEQHAPETPRPDNFVDDVPEYLLTTNKTPTRSREDVSASYADVGLDESVCSGYSAPESEDDGDESDRWSVLSTGPVDRQWTVVYEEKDEVV</sequence>
<feature type="compositionally biased region" description="Basic and acidic residues" evidence="1">
    <location>
        <begin position="186"/>
        <end position="195"/>
    </location>
</feature>
<evidence type="ECO:0000313" key="2">
    <source>
        <dbReference type="EMBL" id="CCX30616.1"/>
    </source>
</evidence>
<proteinExistence type="predicted"/>
<feature type="region of interest" description="Disordered" evidence="1">
    <location>
        <begin position="129"/>
        <end position="202"/>
    </location>
</feature>